<protein>
    <submittedName>
        <fullName evidence="2">Uncharacterized protein</fullName>
    </submittedName>
</protein>
<name>A0A7X0TVV6_9ACTN</name>
<dbReference type="AlphaFoldDB" id="A0A7X0TVV6"/>
<proteinExistence type="predicted"/>
<feature type="transmembrane region" description="Helical" evidence="1">
    <location>
        <begin position="21"/>
        <end position="43"/>
    </location>
</feature>
<dbReference type="RefSeq" id="WP_185100364.1">
    <property type="nucleotide sequence ID" value="NZ_BAAAXY010000211.1"/>
</dbReference>
<keyword evidence="1" id="KW-0812">Transmembrane</keyword>
<reference evidence="2 3" key="1">
    <citation type="submission" date="2020-08" db="EMBL/GenBank/DDBJ databases">
        <title>Sequencing the genomes of 1000 actinobacteria strains.</title>
        <authorList>
            <person name="Klenk H.-P."/>
        </authorList>
    </citation>
    <scope>NUCLEOTIDE SEQUENCE [LARGE SCALE GENOMIC DNA]</scope>
    <source>
        <strain evidence="2 3">DSM 43768</strain>
    </source>
</reference>
<sequence>MSNEISRRDEVSLSAAALRGAPWKTAAVSGGAAAAVSFGVGWLTGTAGLVWSLGLGISLFALVAAIGAVSKPEEGDRVTRQARLWSLKHPFKFALLPAGIVAVLDYPVQLVLDNEGVFGSAFDALWRGALVYLIAGVLTLTMRGRAQSAR</sequence>
<evidence type="ECO:0000313" key="2">
    <source>
        <dbReference type="EMBL" id="MBB6545534.1"/>
    </source>
</evidence>
<dbReference type="EMBL" id="JACHMI010000001">
    <property type="protein sequence ID" value="MBB6545534.1"/>
    <property type="molecule type" value="Genomic_DNA"/>
</dbReference>
<keyword evidence="3" id="KW-1185">Reference proteome</keyword>
<organism evidence="2 3">
    <name type="scientific">Nonomuraea rubra</name>
    <dbReference type="NCBI Taxonomy" id="46180"/>
    <lineage>
        <taxon>Bacteria</taxon>
        <taxon>Bacillati</taxon>
        <taxon>Actinomycetota</taxon>
        <taxon>Actinomycetes</taxon>
        <taxon>Streptosporangiales</taxon>
        <taxon>Streptosporangiaceae</taxon>
        <taxon>Nonomuraea</taxon>
    </lineage>
</organism>
<feature type="transmembrane region" description="Helical" evidence="1">
    <location>
        <begin position="49"/>
        <end position="70"/>
    </location>
</feature>
<dbReference type="Proteomes" id="UP000565579">
    <property type="component" value="Unassembled WGS sequence"/>
</dbReference>
<evidence type="ECO:0000313" key="3">
    <source>
        <dbReference type="Proteomes" id="UP000565579"/>
    </source>
</evidence>
<evidence type="ECO:0000256" key="1">
    <source>
        <dbReference type="SAM" id="Phobius"/>
    </source>
</evidence>
<feature type="transmembrane region" description="Helical" evidence="1">
    <location>
        <begin position="91"/>
        <end position="112"/>
    </location>
</feature>
<comment type="caution">
    <text evidence="2">The sequence shown here is derived from an EMBL/GenBank/DDBJ whole genome shotgun (WGS) entry which is preliminary data.</text>
</comment>
<keyword evidence="1" id="KW-0472">Membrane</keyword>
<feature type="transmembrane region" description="Helical" evidence="1">
    <location>
        <begin position="124"/>
        <end position="142"/>
    </location>
</feature>
<keyword evidence="1" id="KW-1133">Transmembrane helix</keyword>
<accession>A0A7X0TVV6</accession>
<gene>
    <name evidence="2" type="ORF">HD593_000329</name>
</gene>